<dbReference type="Proteomes" id="UP001374579">
    <property type="component" value="Unassembled WGS sequence"/>
</dbReference>
<evidence type="ECO:0000313" key="4">
    <source>
        <dbReference type="Proteomes" id="UP001374579"/>
    </source>
</evidence>
<evidence type="ECO:0000256" key="2">
    <source>
        <dbReference type="SAM" id="SignalP"/>
    </source>
</evidence>
<feature type="compositionally biased region" description="Polar residues" evidence="1">
    <location>
        <begin position="237"/>
        <end position="254"/>
    </location>
</feature>
<feature type="compositionally biased region" description="Basic and acidic residues" evidence="1">
    <location>
        <begin position="204"/>
        <end position="225"/>
    </location>
</feature>
<evidence type="ECO:0000256" key="1">
    <source>
        <dbReference type="SAM" id="MobiDB-lite"/>
    </source>
</evidence>
<keyword evidence="2" id="KW-0732">Signal</keyword>
<feature type="region of interest" description="Disordered" evidence="1">
    <location>
        <begin position="200"/>
        <end position="316"/>
    </location>
</feature>
<reference evidence="3 4" key="1">
    <citation type="submission" date="2024-02" db="EMBL/GenBank/DDBJ databases">
        <title>Chromosome-scale genome assembly of the rough periwinkle Littorina saxatilis.</title>
        <authorList>
            <person name="De Jode A."/>
            <person name="Faria R."/>
            <person name="Formenti G."/>
            <person name="Sims Y."/>
            <person name="Smith T.P."/>
            <person name="Tracey A."/>
            <person name="Wood J.M.D."/>
            <person name="Zagrodzka Z.B."/>
            <person name="Johannesson K."/>
            <person name="Butlin R.K."/>
            <person name="Leder E.H."/>
        </authorList>
    </citation>
    <scope>NUCLEOTIDE SEQUENCE [LARGE SCALE GENOMIC DNA]</scope>
    <source>
        <strain evidence="3">Snail1</strain>
        <tissue evidence="3">Muscle</tissue>
    </source>
</reference>
<dbReference type="AlphaFoldDB" id="A0AAN9AR58"/>
<name>A0AAN9AR58_9CAEN</name>
<dbReference type="PROSITE" id="PS51257">
    <property type="entry name" value="PROKAR_LIPOPROTEIN"/>
    <property type="match status" value="1"/>
</dbReference>
<feature type="chain" id="PRO_5042891292" evidence="2">
    <location>
        <begin position="19"/>
        <end position="316"/>
    </location>
</feature>
<organism evidence="3 4">
    <name type="scientific">Littorina saxatilis</name>
    <dbReference type="NCBI Taxonomy" id="31220"/>
    <lineage>
        <taxon>Eukaryota</taxon>
        <taxon>Metazoa</taxon>
        <taxon>Spiralia</taxon>
        <taxon>Lophotrochozoa</taxon>
        <taxon>Mollusca</taxon>
        <taxon>Gastropoda</taxon>
        <taxon>Caenogastropoda</taxon>
        <taxon>Littorinimorpha</taxon>
        <taxon>Littorinoidea</taxon>
        <taxon>Littorinidae</taxon>
        <taxon>Littorina</taxon>
    </lineage>
</organism>
<feature type="compositionally biased region" description="Basic and acidic residues" evidence="1">
    <location>
        <begin position="267"/>
        <end position="297"/>
    </location>
</feature>
<protein>
    <submittedName>
        <fullName evidence="3">Uncharacterized protein</fullName>
    </submittedName>
</protein>
<sequence length="316" mass="36080">MLRLPAIVFILCSLSACAENLSHNFSPPSRFSDRDVFKGCLLVYRVCADRDMLTSGSDASCLSVFFSCLFESVQVGRHQRKRGSWNKRADETENPDRLNARKTPTLAKTFPQDESLDVVREEEVHELFQMQPAKYDVGMRGREIMRNNIDEMSQSFRRNRGGNLQTNNQPIEVIETAIETVFVGKGKKRGGDMDHIMKRLVSNDAKDSKPMKMKDNKVKQRRNVDYEGATNEPIENGESSKQPIRNEDTTSQPITEEKRGSWNKRSNGLEKRQGKTDVKEEMINTEHGKLRNLERRGSWNKRSNNCKDCGLNGSSI</sequence>
<feature type="signal peptide" evidence="2">
    <location>
        <begin position="1"/>
        <end position="18"/>
    </location>
</feature>
<comment type="caution">
    <text evidence="3">The sequence shown here is derived from an EMBL/GenBank/DDBJ whole genome shotgun (WGS) entry which is preliminary data.</text>
</comment>
<evidence type="ECO:0000313" key="3">
    <source>
        <dbReference type="EMBL" id="KAK7091601.1"/>
    </source>
</evidence>
<keyword evidence="4" id="KW-1185">Reference proteome</keyword>
<gene>
    <name evidence="3" type="ORF">V1264_009262</name>
</gene>
<accession>A0AAN9AR58</accession>
<proteinExistence type="predicted"/>
<dbReference type="EMBL" id="JBAMIC010000022">
    <property type="protein sequence ID" value="KAK7091601.1"/>
    <property type="molecule type" value="Genomic_DNA"/>
</dbReference>